<dbReference type="AlphaFoldDB" id="A0A0N4ZZ68"/>
<proteinExistence type="inferred from homology"/>
<dbReference type="InterPro" id="IPR001958">
    <property type="entry name" value="Tet-R_TetA/multi-R_MdtG-like"/>
</dbReference>
<dbReference type="SUPFAM" id="SSF103473">
    <property type="entry name" value="MFS general substrate transporter"/>
    <property type="match status" value="1"/>
</dbReference>
<keyword evidence="7 8" id="KW-0472">Membrane</keyword>
<feature type="transmembrane region" description="Helical" evidence="8">
    <location>
        <begin position="271"/>
        <end position="292"/>
    </location>
</feature>
<feature type="transmembrane region" description="Helical" evidence="8">
    <location>
        <begin position="371"/>
        <end position="398"/>
    </location>
</feature>
<feature type="transmembrane region" description="Helical" evidence="8">
    <location>
        <begin position="329"/>
        <end position="350"/>
    </location>
</feature>
<evidence type="ECO:0000259" key="9">
    <source>
        <dbReference type="PROSITE" id="PS50850"/>
    </source>
</evidence>
<feature type="transmembrane region" description="Helical" evidence="8">
    <location>
        <begin position="404"/>
        <end position="425"/>
    </location>
</feature>
<organism evidence="10 11">
    <name type="scientific">Parastrongyloides trichosuri</name>
    <name type="common">Possum-specific nematode worm</name>
    <dbReference type="NCBI Taxonomy" id="131310"/>
    <lineage>
        <taxon>Eukaryota</taxon>
        <taxon>Metazoa</taxon>
        <taxon>Ecdysozoa</taxon>
        <taxon>Nematoda</taxon>
        <taxon>Chromadorea</taxon>
        <taxon>Rhabditida</taxon>
        <taxon>Tylenchina</taxon>
        <taxon>Panagrolaimomorpha</taxon>
        <taxon>Strongyloidoidea</taxon>
        <taxon>Strongyloididae</taxon>
        <taxon>Parastrongyloides</taxon>
    </lineage>
</organism>
<dbReference type="GO" id="GO:0016020">
    <property type="term" value="C:membrane"/>
    <property type="evidence" value="ECO:0007669"/>
    <property type="project" value="UniProtKB-SubCell"/>
</dbReference>
<sequence>MDIPAKVEKTLIKGYSDLSKKEWLVFMVLIVSNILGPIAFSCIAPFFNDVALSKGMSLSESGVIFGIFHLTGAILSPIIGKLIGKLGTHFMFTYGCMATGFATLLFSLTIHLPTKNTFFVGTLIVRFLQSLGRAMFYTTTFTLVSTEFPDITSSMLGYIETVSGLGYNLGPVFGGFLYDLFGYEILFLILGPMIIINGVGAYYFIDKKVKKGKEIKFDTEHTKFTYKKSFSMPEIYFLMIITMMCGFFFCYNEPTLPIALKPFNMTNTEVGIFFLIQGGVFSIFAPIWGILIDRLPITNLLLFVGNILVTTSLFLFGPSHFIPFDRTPITVAIASVIQITALAACYVPCFKQSINIITEEYGFANDMNTSSILSGMFTCVFSFGGFVGPTIGGILVQYYQYTTASTIIGFAHGIFTIIFTIFYLLPRLCSHREKEGKNTSIEMAP</sequence>
<feature type="transmembrane region" description="Helical" evidence="8">
    <location>
        <begin position="235"/>
        <end position="251"/>
    </location>
</feature>
<keyword evidence="4 8" id="KW-0812">Transmembrane</keyword>
<comment type="subcellular location">
    <subcellularLocation>
        <location evidence="1">Membrane</location>
        <topology evidence="1">Multi-pass membrane protein</topology>
    </subcellularLocation>
</comment>
<dbReference type="InterPro" id="IPR011701">
    <property type="entry name" value="MFS"/>
</dbReference>
<evidence type="ECO:0000256" key="3">
    <source>
        <dbReference type="ARBA" id="ARBA00022448"/>
    </source>
</evidence>
<feature type="transmembrane region" description="Helical" evidence="8">
    <location>
        <begin position="184"/>
        <end position="205"/>
    </location>
</feature>
<feature type="domain" description="Major facilitator superfamily (MFS) profile" evidence="9">
    <location>
        <begin position="25"/>
        <end position="429"/>
    </location>
</feature>
<evidence type="ECO:0000256" key="4">
    <source>
        <dbReference type="ARBA" id="ARBA00022692"/>
    </source>
</evidence>
<feature type="transmembrane region" description="Helical" evidence="8">
    <location>
        <begin position="23"/>
        <end position="47"/>
    </location>
</feature>
<dbReference type="GO" id="GO:0022857">
    <property type="term" value="F:transmembrane transporter activity"/>
    <property type="evidence" value="ECO:0007669"/>
    <property type="project" value="InterPro"/>
</dbReference>
<evidence type="ECO:0000256" key="2">
    <source>
        <dbReference type="ARBA" id="ARBA00006829"/>
    </source>
</evidence>
<comment type="similarity">
    <text evidence="2">Belongs to the major facilitator superfamily. Vesicular transporter family.</text>
</comment>
<keyword evidence="6 8" id="KW-1133">Transmembrane helix</keyword>
<keyword evidence="10" id="KW-1185">Reference proteome</keyword>
<evidence type="ECO:0000313" key="10">
    <source>
        <dbReference type="Proteomes" id="UP000038045"/>
    </source>
</evidence>
<dbReference type="InterPro" id="IPR050930">
    <property type="entry name" value="MFS_Vesicular_Transporter"/>
</dbReference>
<feature type="transmembrane region" description="Helical" evidence="8">
    <location>
        <begin position="92"/>
        <end position="112"/>
    </location>
</feature>
<keyword evidence="5" id="KW-0532">Neurotransmitter transport</keyword>
<feature type="transmembrane region" description="Helical" evidence="8">
    <location>
        <begin position="62"/>
        <end position="80"/>
    </location>
</feature>
<evidence type="ECO:0000256" key="8">
    <source>
        <dbReference type="SAM" id="Phobius"/>
    </source>
</evidence>
<dbReference type="WBParaSite" id="PTRK_0001408200.1">
    <property type="protein sequence ID" value="PTRK_0001408200.1"/>
    <property type="gene ID" value="PTRK_0001408200"/>
</dbReference>
<dbReference type="PANTHER" id="PTHR23506:SF26">
    <property type="entry name" value="MFS-TYPE TRANSPORTER SLC18B1"/>
    <property type="match status" value="1"/>
</dbReference>
<feature type="transmembrane region" description="Helical" evidence="8">
    <location>
        <begin position="156"/>
        <end position="178"/>
    </location>
</feature>
<dbReference type="PANTHER" id="PTHR23506">
    <property type="entry name" value="GH10249P"/>
    <property type="match status" value="1"/>
</dbReference>
<dbReference type="PRINTS" id="PR01035">
    <property type="entry name" value="TCRTETA"/>
</dbReference>
<accession>A0A0N4ZZ68</accession>
<dbReference type="Gene3D" id="1.20.1250.20">
    <property type="entry name" value="MFS general substrate transporter like domains"/>
    <property type="match status" value="2"/>
</dbReference>
<name>A0A0N4ZZ68_PARTI</name>
<dbReference type="Pfam" id="PF07690">
    <property type="entry name" value="MFS_1"/>
    <property type="match status" value="1"/>
</dbReference>
<evidence type="ECO:0000256" key="5">
    <source>
        <dbReference type="ARBA" id="ARBA00022775"/>
    </source>
</evidence>
<dbReference type="InterPro" id="IPR020846">
    <property type="entry name" value="MFS_dom"/>
</dbReference>
<reference evidence="11" key="1">
    <citation type="submission" date="2017-02" db="UniProtKB">
        <authorList>
            <consortium name="WormBaseParasite"/>
        </authorList>
    </citation>
    <scope>IDENTIFICATION</scope>
</reference>
<evidence type="ECO:0000256" key="7">
    <source>
        <dbReference type="ARBA" id="ARBA00023136"/>
    </source>
</evidence>
<dbReference type="Proteomes" id="UP000038045">
    <property type="component" value="Unplaced"/>
</dbReference>
<evidence type="ECO:0000256" key="6">
    <source>
        <dbReference type="ARBA" id="ARBA00022989"/>
    </source>
</evidence>
<dbReference type="InterPro" id="IPR036259">
    <property type="entry name" value="MFS_trans_sf"/>
</dbReference>
<evidence type="ECO:0000313" key="11">
    <source>
        <dbReference type="WBParaSite" id="PTRK_0001408200.1"/>
    </source>
</evidence>
<feature type="transmembrane region" description="Helical" evidence="8">
    <location>
        <begin position="118"/>
        <end position="144"/>
    </location>
</feature>
<dbReference type="PROSITE" id="PS50850">
    <property type="entry name" value="MFS"/>
    <property type="match status" value="1"/>
</dbReference>
<protein>
    <submittedName>
        <fullName evidence="11">MFS domain-containing protein</fullName>
    </submittedName>
</protein>
<evidence type="ECO:0000256" key="1">
    <source>
        <dbReference type="ARBA" id="ARBA00004141"/>
    </source>
</evidence>
<dbReference type="STRING" id="131310.A0A0N4ZZ68"/>
<keyword evidence="3" id="KW-0813">Transport</keyword>
<feature type="transmembrane region" description="Helical" evidence="8">
    <location>
        <begin position="299"/>
        <end position="317"/>
    </location>
</feature>